<feature type="domain" description="Mechanosensitive ion channel MscS" evidence="8">
    <location>
        <begin position="263"/>
        <end position="328"/>
    </location>
</feature>
<dbReference type="GO" id="GO:0008381">
    <property type="term" value="F:mechanosensitive monoatomic ion channel activity"/>
    <property type="evidence" value="ECO:0007669"/>
    <property type="project" value="UniProtKB-ARBA"/>
</dbReference>
<comment type="subcellular location">
    <subcellularLocation>
        <location evidence="1">Cell membrane</location>
        <topology evidence="1">Multi-pass membrane protein</topology>
    </subcellularLocation>
</comment>
<dbReference type="Proteomes" id="UP000199053">
    <property type="component" value="Unassembled WGS sequence"/>
</dbReference>
<evidence type="ECO:0000256" key="5">
    <source>
        <dbReference type="ARBA" id="ARBA00022989"/>
    </source>
</evidence>
<protein>
    <submittedName>
        <fullName evidence="10">Mechanosensitive ion channel</fullName>
    </submittedName>
</protein>
<dbReference type="SUPFAM" id="SSF82861">
    <property type="entry name" value="Mechanosensitive channel protein MscS (YggB), transmembrane region"/>
    <property type="match status" value="1"/>
</dbReference>
<feature type="transmembrane region" description="Helical" evidence="7">
    <location>
        <begin position="84"/>
        <end position="102"/>
    </location>
</feature>
<evidence type="ECO:0000256" key="4">
    <source>
        <dbReference type="ARBA" id="ARBA00022692"/>
    </source>
</evidence>
<evidence type="ECO:0000256" key="7">
    <source>
        <dbReference type="SAM" id="Phobius"/>
    </source>
</evidence>
<dbReference type="InterPro" id="IPR052702">
    <property type="entry name" value="MscS-like_channel"/>
</dbReference>
<dbReference type="InterPro" id="IPR011014">
    <property type="entry name" value="MscS_channel_TM-2"/>
</dbReference>
<keyword evidence="11" id="KW-1185">Reference proteome</keyword>
<dbReference type="Gene3D" id="2.30.30.60">
    <property type="match status" value="1"/>
</dbReference>
<dbReference type="InterPro" id="IPR006685">
    <property type="entry name" value="MscS_channel_2nd"/>
</dbReference>
<keyword evidence="3" id="KW-1003">Cell membrane</keyword>
<dbReference type="InterPro" id="IPR049278">
    <property type="entry name" value="MS_channel_C"/>
</dbReference>
<dbReference type="SUPFAM" id="SSF82689">
    <property type="entry name" value="Mechanosensitive channel protein MscS (YggB), C-terminal domain"/>
    <property type="match status" value="1"/>
</dbReference>
<dbReference type="Pfam" id="PF00924">
    <property type="entry name" value="MS_channel_2nd"/>
    <property type="match status" value="1"/>
</dbReference>
<comment type="similarity">
    <text evidence="2">Belongs to the MscS (TC 1.A.23) family.</text>
</comment>
<reference evidence="11" key="1">
    <citation type="submission" date="2016-10" db="EMBL/GenBank/DDBJ databases">
        <authorList>
            <person name="Varghese N."/>
            <person name="Submissions S."/>
        </authorList>
    </citation>
    <scope>NUCLEOTIDE SEQUENCE [LARGE SCALE GENOMIC DNA]</scope>
    <source>
        <strain evidence="11">DSM 16995</strain>
    </source>
</reference>
<evidence type="ECO:0000256" key="3">
    <source>
        <dbReference type="ARBA" id="ARBA00022475"/>
    </source>
</evidence>
<proteinExistence type="inferred from homology"/>
<keyword evidence="5 7" id="KW-1133">Transmembrane helix</keyword>
<dbReference type="RefSeq" id="WP_092158567.1">
    <property type="nucleotide sequence ID" value="NZ_FNGA01000001.1"/>
</dbReference>
<dbReference type="InterPro" id="IPR010920">
    <property type="entry name" value="LSM_dom_sf"/>
</dbReference>
<dbReference type="PANTHER" id="PTHR30347:SF1">
    <property type="entry name" value="MECHANOSENSITIVE CHANNEL MSCK"/>
    <property type="match status" value="1"/>
</dbReference>
<keyword evidence="6 7" id="KW-0472">Membrane</keyword>
<evidence type="ECO:0000313" key="10">
    <source>
        <dbReference type="EMBL" id="SDK57943.1"/>
    </source>
</evidence>
<dbReference type="AlphaFoldDB" id="A0A1G9D2A0"/>
<feature type="domain" description="Mechanosensitive ion channel MscS C-terminal" evidence="9">
    <location>
        <begin position="337"/>
        <end position="420"/>
    </location>
</feature>
<sequence length="439" mass="48548">MDISTFEKFLRDDLVKWLLDLKESVVTDFFTFNGAEELILIPLIFLLGRIFNKKITPKIQTAVDGRFPQIVRESLFVKTAIKQTWLLFTVLLFKLSVYVLFAKEYRPGLLIVAGSLTAAWVIIKIASSLVMNQFWARFISAAAWTMAALNVFGVLGKTVAFLDTVGFVYNQKNLSILVLFKGIILLIALVQVASFVNKITQSKIEQSKTLSPSLQVLLSKGSKLGLMTLAVYLGLKGIGVDFTGLTIFSGAVGVGVGFGLQKVISNLVCGVILLLERSIKPGDIIEVGNARGKIKSLNARFISMETFDKKEYLIPNDSLITGQVINWTYGDNSVRLRIPFGVAYSSDVHEAMKASVEAARTVTGVLKTPAPVCRMTGYGASSVDFELRIWINDPEKGTGRVKSDTMLAIWDSFKEKGIEFPFPQQDIYIKNLPPMTEES</sequence>
<evidence type="ECO:0000256" key="2">
    <source>
        <dbReference type="ARBA" id="ARBA00008017"/>
    </source>
</evidence>
<feature type="transmembrane region" description="Helical" evidence="7">
    <location>
        <begin position="138"/>
        <end position="162"/>
    </location>
</feature>
<evidence type="ECO:0000313" key="11">
    <source>
        <dbReference type="Proteomes" id="UP000199053"/>
    </source>
</evidence>
<evidence type="ECO:0000256" key="6">
    <source>
        <dbReference type="ARBA" id="ARBA00023136"/>
    </source>
</evidence>
<dbReference type="InterPro" id="IPR011066">
    <property type="entry name" value="MscS_channel_C_sf"/>
</dbReference>
<dbReference type="InterPro" id="IPR023408">
    <property type="entry name" value="MscS_beta-dom_sf"/>
</dbReference>
<dbReference type="Gene3D" id="1.10.287.1260">
    <property type="match status" value="1"/>
</dbReference>
<dbReference type="GO" id="GO:0005886">
    <property type="term" value="C:plasma membrane"/>
    <property type="evidence" value="ECO:0007669"/>
    <property type="project" value="UniProtKB-SubCell"/>
</dbReference>
<evidence type="ECO:0000259" key="8">
    <source>
        <dbReference type="Pfam" id="PF00924"/>
    </source>
</evidence>
<dbReference type="OrthoDB" id="9799209at2"/>
<dbReference type="STRING" id="246191.SAMN05660337_0878"/>
<feature type="transmembrane region" description="Helical" evidence="7">
    <location>
        <begin position="108"/>
        <end position="126"/>
    </location>
</feature>
<evidence type="ECO:0000259" key="9">
    <source>
        <dbReference type="Pfam" id="PF21082"/>
    </source>
</evidence>
<feature type="transmembrane region" description="Helical" evidence="7">
    <location>
        <begin position="174"/>
        <end position="196"/>
    </location>
</feature>
<feature type="transmembrane region" description="Helical" evidence="7">
    <location>
        <begin position="247"/>
        <end position="275"/>
    </location>
</feature>
<organism evidence="10 11">
    <name type="scientific">Maridesulfovibrio ferrireducens</name>
    <dbReference type="NCBI Taxonomy" id="246191"/>
    <lineage>
        <taxon>Bacteria</taxon>
        <taxon>Pseudomonadati</taxon>
        <taxon>Thermodesulfobacteriota</taxon>
        <taxon>Desulfovibrionia</taxon>
        <taxon>Desulfovibrionales</taxon>
        <taxon>Desulfovibrionaceae</taxon>
        <taxon>Maridesulfovibrio</taxon>
    </lineage>
</organism>
<dbReference type="PANTHER" id="PTHR30347">
    <property type="entry name" value="POTASSIUM CHANNEL RELATED"/>
    <property type="match status" value="1"/>
</dbReference>
<dbReference type="Gene3D" id="3.30.70.100">
    <property type="match status" value="1"/>
</dbReference>
<keyword evidence="4 7" id="KW-0812">Transmembrane</keyword>
<accession>A0A1G9D2A0</accession>
<evidence type="ECO:0000256" key="1">
    <source>
        <dbReference type="ARBA" id="ARBA00004651"/>
    </source>
</evidence>
<gene>
    <name evidence="10" type="ORF">SAMN05660337_0878</name>
</gene>
<dbReference type="EMBL" id="FNGA01000001">
    <property type="protein sequence ID" value="SDK57943.1"/>
    <property type="molecule type" value="Genomic_DNA"/>
</dbReference>
<dbReference type="Pfam" id="PF21082">
    <property type="entry name" value="MS_channel_3rd"/>
    <property type="match status" value="1"/>
</dbReference>
<dbReference type="SUPFAM" id="SSF50182">
    <property type="entry name" value="Sm-like ribonucleoproteins"/>
    <property type="match status" value="1"/>
</dbReference>
<name>A0A1G9D2A0_9BACT</name>